<evidence type="ECO:0000313" key="2">
    <source>
        <dbReference type="EMBL" id="KAF7330721.1"/>
    </source>
</evidence>
<gene>
    <name evidence="2" type="ORF">MSAN_02444700</name>
</gene>
<evidence type="ECO:0000313" key="3">
    <source>
        <dbReference type="Proteomes" id="UP000623467"/>
    </source>
</evidence>
<feature type="compositionally biased region" description="Gly residues" evidence="1">
    <location>
        <begin position="99"/>
        <end position="117"/>
    </location>
</feature>
<dbReference type="Proteomes" id="UP000623467">
    <property type="component" value="Unassembled WGS sequence"/>
</dbReference>
<dbReference type="AlphaFoldDB" id="A0A8H6WYC5"/>
<dbReference type="EMBL" id="JACAZH010000062">
    <property type="protein sequence ID" value="KAF7330721.1"/>
    <property type="molecule type" value="Genomic_DNA"/>
</dbReference>
<organism evidence="2 3">
    <name type="scientific">Mycena sanguinolenta</name>
    <dbReference type="NCBI Taxonomy" id="230812"/>
    <lineage>
        <taxon>Eukaryota</taxon>
        <taxon>Fungi</taxon>
        <taxon>Dikarya</taxon>
        <taxon>Basidiomycota</taxon>
        <taxon>Agaricomycotina</taxon>
        <taxon>Agaricomycetes</taxon>
        <taxon>Agaricomycetidae</taxon>
        <taxon>Agaricales</taxon>
        <taxon>Marasmiineae</taxon>
        <taxon>Mycenaceae</taxon>
        <taxon>Mycena</taxon>
    </lineage>
</organism>
<evidence type="ECO:0008006" key="4">
    <source>
        <dbReference type="Google" id="ProtNLM"/>
    </source>
</evidence>
<comment type="caution">
    <text evidence="2">The sequence shown here is derived from an EMBL/GenBank/DDBJ whole genome shotgun (WGS) entry which is preliminary data.</text>
</comment>
<name>A0A8H6WYC5_9AGAR</name>
<sequence>MDPQADPDEELIVLSTSDYTKSVPYPGALFPQAGRAKRNAKLFVKSTGFFPSFLGARVTEFQAWGTATNHIQKYSETIGRQITDHRSVTNYTYIINGGRGGSGGEGSDQGGDGGTGHGPTVYFGPPEAREPSAFRTIRLGDLNLVKEFKEMRSSPRWSVVGRQTPGTSVRRVYTAKLEGRQSGHMTVATYEGDGAEEAWKQHLAKYEAVRHPNIMQLYGLVSTQRLYAMVFHDELIPYDQFFHCFQHSPILSAYIKGYCPIGKNTEFKEATSYIYSVIGFPMETSAWIRPSTGELCLDLVQEGAAASFVIPLWDIPMHRLENISLDAPDSEDTITARLSEDQYYNLCLRYPFPRWEWFQVSTKHPVGPGIFRTDSQYGTYARITEPLILPEAEFPWEWNPDKASELLPRLNLNLSFWPFELTKAWLAQANGMFAKLEEEAHAEDYVCVYQVKFILQIADECHIPEGYLFVCPPEDFRTNIEPQGHLYQWPACPAYWSLDPSGADLLSTEDASMLGFPAIHIETVVIGMSWDRSVYEGLRRFHEGKGFDPDSREVASQLGYPLYEVSSDCTPFPAREVEDLWCRLHDPGFCQELGHFLK</sequence>
<reference evidence="2" key="1">
    <citation type="submission" date="2020-05" db="EMBL/GenBank/DDBJ databases">
        <title>Mycena genomes resolve the evolution of fungal bioluminescence.</title>
        <authorList>
            <person name="Tsai I.J."/>
        </authorList>
    </citation>
    <scope>NUCLEOTIDE SEQUENCE</scope>
    <source>
        <strain evidence="2">160909Yilan</strain>
    </source>
</reference>
<proteinExistence type="predicted"/>
<protein>
    <recommendedName>
        <fullName evidence="4">Protein kinase domain-containing protein</fullName>
    </recommendedName>
</protein>
<feature type="region of interest" description="Disordered" evidence="1">
    <location>
        <begin position="99"/>
        <end position="121"/>
    </location>
</feature>
<keyword evidence="3" id="KW-1185">Reference proteome</keyword>
<evidence type="ECO:0000256" key="1">
    <source>
        <dbReference type="SAM" id="MobiDB-lite"/>
    </source>
</evidence>
<accession>A0A8H6WYC5</accession>